<protein>
    <submittedName>
        <fullName evidence="2">Zipper dimerization domain transcription factor-like protein</fullName>
    </submittedName>
</protein>
<name>A0A8S5PKI7_9CAUD</name>
<organism evidence="2">
    <name type="scientific">Podoviridae sp. ct8mF2</name>
    <dbReference type="NCBI Taxonomy" id="2825224"/>
    <lineage>
        <taxon>Viruses</taxon>
        <taxon>Duplodnaviria</taxon>
        <taxon>Heunggongvirae</taxon>
        <taxon>Uroviricota</taxon>
        <taxon>Caudoviricetes</taxon>
    </lineage>
</organism>
<reference evidence="2" key="1">
    <citation type="journal article" date="2021" name="Proc. Natl. Acad. Sci. U.S.A.">
        <title>A Catalog of Tens of Thousands of Viruses from Human Metagenomes Reveals Hidden Associations with Chronic Diseases.</title>
        <authorList>
            <person name="Tisza M.J."/>
            <person name="Buck C.B."/>
        </authorList>
    </citation>
    <scope>NUCLEOTIDE SEQUENCE</scope>
    <source>
        <strain evidence="2">Ct8mF2</strain>
    </source>
</reference>
<feature type="coiled-coil region" evidence="1">
    <location>
        <begin position="11"/>
        <end position="73"/>
    </location>
</feature>
<evidence type="ECO:0000256" key="1">
    <source>
        <dbReference type="SAM" id="Coils"/>
    </source>
</evidence>
<sequence>MENSKSTQILIKQLTKENIKLRNRIRELERILHSSEKLTTIPAIHKIKTKDTRRRLKLAIEELGKDKEELIHQAILDNARKASKAKQSPYEKAGTIAAVNQLLEERKEMLYQWGGKSELCRIIQDLIVTKGIPCPAKREPTEKTIMKWINQFQKNMESTS</sequence>
<keyword evidence="1" id="KW-0175">Coiled coil</keyword>
<evidence type="ECO:0000313" key="2">
    <source>
        <dbReference type="EMBL" id="DAE07711.1"/>
    </source>
</evidence>
<accession>A0A8S5PKI7</accession>
<proteinExistence type="predicted"/>
<dbReference type="EMBL" id="BK015454">
    <property type="protein sequence ID" value="DAE07711.1"/>
    <property type="molecule type" value="Genomic_DNA"/>
</dbReference>